<keyword evidence="3" id="KW-0285">Flavoprotein</keyword>
<dbReference type="PANTHER" id="PTHR43673:SF2">
    <property type="entry name" value="NITROREDUCTASE"/>
    <property type="match status" value="1"/>
</dbReference>
<dbReference type="EMBL" id="BAABYW010000001">
    <property type="protein sequence ID" value="GAA6407736.1"/>
    <property type="molecule type" value="Genomic_DNA"/>
</dbReference>
<evidence type="ECO:0000313" key="7">
    <source>
        <dbReference type="EMBL" id="GAA6407736.1"/>
    </source>
</evidence>
<dbReference type="SUPFAM" id="SSF55469">
    <property type="entry name" value="FMN-dependent nitroreductase-like"/>
    <property type="match status" value="1"/>
</dbReference>
<keyword evidence="8" id="KW-1185">Reference proteome</keyword>
<evidence type="ECO:0000259" key="6">
    <source>
        <dbReference type="Pfam" id="PF00881"/>
    </source>
</evidence>
<organism evidence="7 8">
    <name type="scientific">Blautia hominis</name>
    <dbReference type="NCBI Taxonomy" id="2025493"/>
    <lineage>
        <taxon>Bacteria</taxon>
        <taxon>Bacillati</taxon>
        <taxon>Bacillota</taxon>
        <taxon>Clostridia</taxon>
        <taxon>Lachnospirales</taxon>
        <taxon>Lachnospiraceae</taxon>
        <taxon>Blautia</taxon>
    </lineage>
</organism>
<name>A0ABQ0B8F3_9FIRM</name>
<evidence type="ECO:0000256" key="4">
    <source>
        <dbReference type="ARBA" id="ARBA00022643"/>
    </source>
</evidence>
<evidence type="ECO:0000256" key="2">
    <source>
        <dbReference type="ARBA" id="ARBA00007118"/>
    </source>
</evidence>
<comment type="similarity">
    <text evidence="2">Belongs to the nitroreductase family.</text>
</comment>
<dbReference type="Proteomes" id="UP001600943">
    <property type="component" value="Unassembled WGS sequence"/>
</dbReference>
<dbReference type="Gene3D" id="3.40.109.10">
    <property type="entry name" value="NADH Oxidase"/>
    <property type="match status" value="1"/>
</dbReference>
<protein>
    <submittedName>
        <fullName evidence="7">Nitroreductase family protein</fullName>
    </submittedName>
</protein>
<evidence type="ECO:0000256" key="1">
    <source>
        <dbReference type="ARBA" id="ARBA00001917"/>
    </source>
</evidence>
<evidence type="ECO:0000256" key="3">
    <source>
        <dbReference type="ARBA" id="ARBA00022630"/>
    </source>
</evidence>
<accession>A0ABQ0B8F3</accession>
<feature type="domain" description="Nitroreductase" evidence="6">
    <location>
        <begin position="11"/>
        <end position="66"/>
    </location>
</feature>
<dbReference type="InterPro" id="IPR000415">
    <property type="entry name" value="Nitroreductase-like"/>
</dbReference>
<evidence type="ECO:0000256" key="5">
    <source>
        <dbReference type="ARBA" id="ARBA00023002"/>
    </source>
</evidence>
<dbReference type="CDD" id="cd20609">
    <property type="entry name" value="nitroreductase"/>
    <property type="match status" value="1"/>
</dbReference>
<evidence type="ECO:0000313" key="8">
    <source>
        <dbReference type="Proteomes" id="UP001600943"/>
    </source>
</evidence>
<gene>
    <name evidence="7" type="ORF">K040078D81_18530</name>
</gene>
<comment type="cofactor">
    <cofactor evidence="1">
        <name>FMN</name>
        <dbReference type="ChEBI" id="CHEBI:58210"/>
    </cofactor>
</comment>
<comment type="caution">
    <text evidence="7">The sequence shown here is derived from an EMBL/GenBank/DDBJ whole genome shotgun (WGS) entry which is preliminary data.</text>
</comment>
<dbReference type="Pfam" id="PF00881">
    <property type="entry name" value="Nitroreductase"/>
    <property type="match status" value="1"/>
</dbReference>
<dbReference type="PANTHER" id="PTHR43673">
    <property type="entry name" value="NAD(P)H NITROREDUCTASE YDGI-RELATED"/>
    <property type="match status" value="1"/>
</dbReference>
<dbReference type="InterPro" id="IPR029479">
    <property type="entry name" value="Nitroreductase"/>
</dbReference>
<sequence>MDHMEFSELAKKRYSVRSYNGKKVEKEKLEKILEAAHVAPTAANLQPVRLLVIQQEEGLEKLSKAANIYHAPLAIVVCADHDKAWVRPFDKKQTCDIDASILTDHMMLQASELGLGSVWICYFKPDILREEFCIPKNLEPVNILAVGYSEETPQSPDRHEETRIAVKSLASFEHF</sequence>
<keyword evidence="5" id="KW-0560">Oxidoreductase</keyword>
<reference evidence="7 8" key="1">
    <citation type="submission" date="2024-04" db="EMBL/GenBank/DDBJ databases">
        <title>Defined microbial consortia suppress multidrug-resistant proinflammatory Enterobacteriaceae via ecological control.</title>
        <authorList>
            <person name="Furuichi M."/>
            <person name="Kawaguchi T."/>
            <person name="Pust M."/>
            <person name="Yasuma K."/>
            <person name="Plichta D."/>
            <person name="Hasegawa N."/>
            <person name="Ohya T."/>
            <person name="Bhattarai S."/>
            <person name="Sasajima S."/>
            <person name="Aoto Y."/>
            <person name="Tuganbaev T."/>
            <person name="Yaginuma M."/>
            <person name="Ueda M."/>
            <person name="Okahashi N."/>
            <person name="Amafuji K."/>
            <person name="Kiridooshi Y."/>
            <person name="Sugita K."/>
            <person name="Strazar M."/>
            <person name="Skelly A."/>
            <person name="Suda W."/>
            <person name="Hattori M."/>
            <person name="Nakamoto N."/>
            <person name="Caballero S."/>
            <person name="Norman J."/>
            <person name="Olle B."/>
            <person name="Tanoue T."/>
            <person name="Arita M."/>
            <person name="Bucci V."/>
            <person name="Atarashi K."/>
            <person name="Xavier R."/>
            <person name="Honda K."/>
        </authorList>
    </citation>
    <scope>NUCLEOTIDE SEQUENCE [LARGE SCALE GENOMIC DNA]</scope>
    <source>
        <strain evidence="8">k04-0078-D8-1</strain>
    </source>
</reference>
<proteinExistence type="inferred from homology"/>
<keyword evidence="4" id="KW-0288">FMN</keyword>